<gene>
    <name evidence="4" type="ORF">NQ317_014828</name>
</gene>
<reference evidence="4" key="1">
    <citation type="journal article" date="2023" name="Insect Mol. Biol.">
        <title>Genome sequencing provides insights into the evolution of gene families encoding plant cell wall-degrading enzymes in longhorned beetles.</title>
        <authorList>
            <person name="Shin N.R."/>
            <person name="Okamura Y."/>
            <person name="Kirsch R."/>
            <person name="Pauchet Y."/>
        </authorList>
    </citation>
    <scope>NUCLEOTIDE SEQUENCE</scope>
    <source>
        <strain evidence="4">MMC_N1</strain>
    </source>
</reference>
<evidence type="ECO:0000256" key="1">
    <source>
        <dbReference type="ARBA" id="ARBA00022884"/>
    </source>
</evidence>
<evidence type="ECO:0000313" key="4">
    <source>
        <dbReference type="EMBL" id="KAJ8981184.1"/>
    </source>
</evidence>
<dbReference type="InterPro" id="IPR000504">
    <property type="entry name" value="RRM_dom"/>
</dbReference>
<evidence type="ECO:0000259" key="3">
    <source>
        <dbReference type="PROSITE" id="PS50102"/>
    </source>
</evidence>
<organism evidence="4 5">
    <name type="scientific">Molorchus minor</name>
    <dbReference type="NCBI Taxonomy" id="1323400"/>
    <lineage>
        <taxon>Eukaryota</taxon>
        <taxon>Metazoa</taxon>
        <taxon>Ecdysozoa</taxon>
        <taxon>Arthropoda</taxon>
        <taxon>Hexapoda</taxon>
        <taxon>Insecta</taxon>
        <taxon>Pterygota</taxon>
        <taxon>Neoptera</taxon>
        <taxon>Endopterygota</taxon>
        <taxon>Coleoptera</taxon>
        <taxon>Polyphaga</taxon>
        <taxon>Cucujiformia</taxon>
        <taxon>Chrysomeloidea</taxon>
        <taxon>Cerambycidae</taxon>
        <taxon>Lamiinae</taxon>
        <taxon>Monochamini</taxon>
        <taxon>Molorchus</taxon>
    </lineage>
</organism>
<dbReference type="Pfam" id="PF00076">
    <property type="entry name" value="RRM_1"/>
    <property type="match status" value="3"/>
</dbReference>
<dbReference type="Gene3D" id="3.30.70.330">
    <property type="match status" value="3"/>
</dbReference>
<dbReference type="CDD" id="cd12249">
    <property type="entry name" value="RRM1_hnRNPR_like"/>
    <property type="match status" value="1"/>
</dbReference>
<dbReference type="Proteomes" id="UP001162164">
    <property type="component" value="Unassembled WGS sequence"/>
</dbReference>
<protein>
    <recommendedName>
        <fullName evidence="3">RRM domain-containing protein</fullName>
    </recommendedName>
</protein>
<evidence type="ECO:0000313" key="5">
    <source>
        <dbReference type="Proteomes" id="UP001162164"/>
    </source>
</evidence>
<evidence type="ECO:0000256" key="2">
    <source>
        <dbReference type="PROSITE-ProRule" id="PRU00176"/>
    </source>
</evidence>
<comment type="caution">
    <text evidence="4">The sequence shown here is derived from an EMBL/GenBank/DDBJ whole genome shotgun (WGS) entry which is preliminary data.</text>
</comment>
<name>A0ABQ9JSC6_9CUCU</name>
<sequence>MVVFTEVESCLESRNCRKRSELAKKLVALTEKNGYQIIQTNGQRVYAPPASKNCPSPSKGCEVFIGKLHKNLYEDELIPLFEKVGPLYKFRLMLDFMEQTRGYAFATYFTPQDASRAVEKLNKFEIRPKLKIVVYKSVDNRRLFIGNLPTDRTRLEVQELLKRYVNGVVDVIMYPDYHQPWLNRGFVFVEFEEHRYAALARRQFTPENLVAWGQTLYVDWADPIPEVEPHVMARVTILYLKNLPLDYNSEEIHTIICNVIGSQVVRKVHKMFSYAFVHLVNRKHAELALSKLQGLIIRDQAIEIEWARPRRYSKKFRLSKTPDNFCT</sequence>
<keyword evidence="5" id="KW-1185">Reference proteome</keyword>
<dbReference type="SMART" id="SM00360">
    <property type="entry name" value="RRM"/>
    <property type="match status" value="3"/>
</dbReference>
<accession>A0ABQ9JSC6</accession>
<dbReference type="InterPro" id="IPR012677">
    <property type="entry name" value="Nucleotide-bd_a/b_plait_sf"/>
</dbReference>
<dbReference type="EMBL" id="JAPWTJ010000198">
    <property type="protein sequence ID" value="KAJ8981184.1"/>
    <property type="molecule type" value="Genomic_DNA"/>
</dbReference>
<feature type="domain" description="RRM" evidence="3">
    <location>
        <begin position="61"/>
        <end position="150"/>
    </location>
</feature>
<feature type="domain" description="RRM" evidence="3">
    <location>
        <begin position="236"/>
        <end position="309"/>
    </location>
</feature>
<feature type="domain" description="RRM" evidence="3">
    <location>
        <begin position="141"/>
        <end position="223"/>
    </location>
</feature>
<proteinExistence type="predicted"/>
<keyword evidence="1 2" id="KW-0694">RNA-binding</keyword>
<dbReference type="SUPFAM" id="SSF54928">
    <property type="entry name" value="RNA-binding domain, RBD"/>
    <property type="match status" value="2"/>
</dbReference>
<dbReference type="PROSITE" id="PS50102">
    <property type="entry name" value="RRM"/>
    <property type="match status" value="3"/>
</dbReference>
<dbReference type="PANTHER" id="PTHR21245">
    <property type="entry name" value="HETEROGENEOUS NUCLEAR RIBONUCLEOPROTEIN"/>
    <property type="match status" value="1"/>
</dbReference>
<dbReference type="InterPro" id="IPR035979">
    <property type="entry name" value="RBD_domain_sf"/>
</dbReference>